<proteinExistence type="predicted"/>
<keyword evidence="3" id="KW-1185">Reference proteome</keyword>
<dbReference type="InterPro" id="IPR047650">
    <property type="entry name" value="Transpos_IS110"/>
</dbReference>
<feature type="domain" description="Transposase IS110-like N-terminal" evidence="1">
    <location>
        <begin position="18"/>
        <end position="162"/>
    </location>
</feature>
<organism evidence="2 3">
    <name type="scientific">Chamaesiphon minutus (strain ATCC 27169 / PCC 6605)</name>
    <dbReference type="NCBI Taxonomy" id="1173020"/>
    <lineage>
        <taxon>Bacteria</taxon>
        <taxon>Bacillati</taxon>
        <taxon>Cyanobacteriota</taxon>
        <taxon>Cyanophyceae</taxon>
        <taxon>Gomontiellales</taxon>
        <taxon>Chamaesiphonaceae</taxon>
        <taxon>Chamaesiphon</taxon>
    </lineage>
</organism>
<dbReference type="Proteomes" id="UP000010366">
    <property type="component" value="Chromosome"/>
</dbReference>
<dbReference type="GO" id="GO:0004803">
    <property type="term" value="F:transposase activity"/>
    <property type="evidence" value="ECO:0007669"/>
    <property type="project" value="InterPro"/>
</dbReference>
<evidence type="ECO:0000313" key="2">
    <source>
        <dbReference type="EMBL" id="AFY92486.1"/>
    </source>
</evidence>
<dbReference type="EMBL" id="CP003600">
    <property type="protein sequence ID" value="AFY92486.1"/>
    <property type="molecule type" value="Genomic_DNA"/>
</dbReference>
<dbReference type="OrthoDB" id="9815354at2"/>
<reference evidence="2 3" key="1">
    <citation type="submission" date="2012-05" db="EMBL/GenBank/DDBJ databases">
        <title>Finished chromosome of genome of Chamaesiphon sp. PCC 6605.</title>
        <authorList>
            <consortium name="US DOE Joint Genome Institute"/>
            <person name="Gugger M."/>
            <person name="Coursin T."/>
            <person name="Rippka R."/>
            <person name="Tandeau De Marsac N."/>
            <person name="Huntemann M."/>
            <person name="Wei C.-L."/>
            <person name="Han J."/>
            <person name="Detter J.C."/>
            <person name="Han C."/>
            <person name="Tapia R."/>
            <person name="Chen A."/>
            <person name="Kyrpides N."/>
            <person name="Mavromatis K."/>
            <person name="Markowitz V."/>
            <person name="Szeto E."/>
            <person name="Ivanova N."/>
            <person name="Pagani I."/>
            <person name="Pati A."/>
            <person name="Goodwin L."/>
            <person name="Nordberg H.P."/>
            <person name="Cantor M.N."/>
            <person name="Hua S.X."/>
            <person name="Woyke T."/>
            <person name="Kerfeld C.A."/>
        </authorList>
    </citation>
    <scope>NUCLEOTIDE SEQUENCE [LARGE SCALE GENOMIC DNA]</scope>
    <source>
        <strain evidence="3">ATCC 27169 / PCC 6605</strain>
    </source>
</reference>
<dbReference type="Pfam" id="PF01548">
    <property type="entry name" value="DEDD_Tnp_IS110"/>
    <property type="match status" value="1"/>
</dbReference>
<accession>K9UDI5</accession>
<dbReference type="KEGG" id="cmp:Cha6605_1285"/>
<gene>
    <name evidence="2" type="ORF">Cha6605_1285</name>
</gene>
<protein>
    <submittedName>
        <fullName evidence="2">Transposase</fullName>
    </submittedName>
</protein>
<dbReference type="GO" id="GO:0006313">
    <property type="term" value="P:DNA transposition"/>
    <property type="evidence" value="ECO:0007669"/>
    <property type="project" value="InterPro"/>
</dbReference>
<dbReference type="NCBIfam" id="NF033542">
    <property type="entry name" value="transpos_IS110"/>
    <property type="match status" value="1"/>
</dbReference>
<dbReference type="HOGENOM" id="CLU_036902_11_1_3"/>
<dbReference type="PATRIC" id="fig|1173020.3.peg.1504"/>
<dbReference type="AlphaFoldDB" id="K9UDI5"/>
<name>K9UDI5_CHAP6</name>
<dbReference type="STRING" id="1173020.Cha6605_1285"/>
<sequence>MVKPKVEPELKRVHPQAAGIDIGASEHWVSIPSELDPEPVRKFSCFTADLYAIAQWLKSRGITTVVMESTGVYWIPLFQILETSGLEVRLVNAHFVKTVPGRKSDVLDCQWLQKLHSYGLLSGSFRPDDQICVFRSYIRQRDSLTKSASVHIQRMQKALTQMNVQLHRVVSDITGVTGMAIIRAIVAGERDPQQLAALKDPRAKRSTAEIAAALVGDYRVEHLFVLKQELNVNRAANAFRIAAQSLANSRTALGGFYRRIRSRSGAPIAITATAHKLARIFYHLWTTGEDFVAAGVDAYEQQYQQRIVKHLKQRAKQMGFDLVPEPTVN</sequence>
<dbReference type="PANTHER" id="PTHR33055:SF13">
    <property type="entry name" value="TRANSPOSASE"/>
    <property type="match status" value="1"/>
</dbReference>
<dbReference type="eggNOG" id="COG3547">
    <property type="taxonomic scope" value="Bacteria"/>
</dbReference>
<dbReference type="RefSeq" id="WP_015158670.1">
    <property type="nucleotide sequence ID" value="NC_019697.1"/>
</dbReference>
<dbReference type="GO" id="GO:0003677">
    <property type="term" value="F:DNA binding"/>
    <property type="evidence" value="ECO:0007669"/>
    <property type="project" value="InterPro"/>
</dbReference>
<evidence type="ECO:0000313" key="3">
    <source>
        <dbReference type="Proteomes" id="UP000010366"/>
    </source>
</evidence>
<dbReference type="PANTHER" id="PTHR33055">
    <property type="entry name" value="TRANSPOSASE FOR INSERTION SEQUENCE ELEMENT IS1111A"/>
    <property type="match status" value="1"/>
</dbReference>
<dbReference type="InterPro" id="IPR002525">
    <property type="entry name" value="Transp_IS110-like_N"/>
</dbReference>
<evidence type="ECO:0000259" key="1">
    <source>
        <dbReference type="Pfam" id="PF01548"/>
    </source>
</evidence>